<accession>A0A927GUJ6</accession>
<proteinExistence type="predicted"/>
<dbReference type="AlphaFoldDB" id="A0A927GUJ6"/>
<organism evidence="3 4">
    <name type="scientific">Paenibacillus sabuli</name>
    <dbReference type="NCBI Taxonomy" id="2772509"/>
    <lineage>
        <taxon>Bacteria</taxon>
        <taxon>Bacillati</taxon>
        <taxon>Bacillota</taxon>
        <taxon>Bacilli</taxon>
        <taxon>Bacillales</taxon>
        <taxon>Paenibacillaceae</taxon>
        <taxon>Paenibacillus</taxon>
    </lineage>
</organism>
<evidence type="ECO:0000313" key="3">
    <source>
        <dbReference type="EMBL" id="MBD2848235.1"/>
    </source>
</evidence>
<feature type="transmembrane region" description="Helical" evidence="2">
    <location>
        <begin position="81"/>
        <end position="114"/>
    </location>
</feature>
<feature type="compositionally biased region" description="Basic and acidic residues" evidence="1">
    <location>
        <begin position="10"/>
        <end position="20"/>
    </location>
</feature>
<feature type="region of interest" description="Disordered" evidence="1">
    <location>
        <begin position="1"/>
        <end position="33"/>
    </location>
</feature>
<reference evidence="3" key="1">
    <citation type="submission" date="2020-09" db="EMBL/GenBank/DDBJ databases">
        <title>A novel bacterium of genus Paenibacillus, isolated from South China Sea.</title>
        <authorList>
            <person name="Huang H."/>
            <person name="Mo K."/>
            <person name="Hu Y."/>
        </authorList>
    </citation>
    <scope>NUCLEOTIDE SEQUENCE</scope>
    <source>
        <strain evidence="3">IB182496</strain>
    </source>
</reference>
<keyword evidence="2" id="KW-1133">Transmembrane helix</keyword>
<evidence type="ECO:0008006" key="5">
    <source>
        <dbReference type="Google" id="ProtNLM"/>
    </source>
</evidence>
<keyword evidence="4" id="KW-1185">Reference proteome</keyword>
<feature type="transmembrane region" description="Helical" evidence="2">
    <location>
        <begin position="121"/>
        <end position="144"/>
    </location>
</feature>
<dbReference type="RefSeq" id="WP_190921334.1">
    <property type="nucleotide sequence ID" value="NZ_JACXIZ010000059.1"/>
</dbReference>
<gene>
    <name evidence="3" type="ORF">IDH44_23825</name>
</gene>
<keyword evidence="2" id="KW-0472">Membrane</keyword>
<dbReference type="Proteomes" id="UP000621560">
    <property type="component" value="Unassembled WGS sequence"/>
</dbReference>
<protein>
    <recommendedName>
        <fullName evidence="5">DUF4064 domain-containing protein</fullName>
    </recommendedName>
</protein>
<evidence type="ECO:0000313" key="4">
    <source>
        <dbReference type="Proteomes" id="UP000621560"/>
    </source>
</evidence>
<evidence type="ECO:0000256" key="1">
    <source>
        <dbReference type="SAM" id="MobiDB-lite"/>
    </source>
</evidence>
<dbReference type="EMBL" id="JACXIZ010000059">
    <property type="protein sequence ID" value="MBD2848235.1"/>
    <property type="molecule type" value="Genomic_DNA"/>
</dbReference>
<comment type="caution">
    <text evidence="3">The sequence shown here is derived from an EMBL/GenBank/DDBJ whole genome shotgun (WGS) entry which is preliminary data.</text>
</comment>
<name>A0A927GUJ6_9BACL</name>
<feature type="transmembrane region" description="Helical" evidence="2">
    <location>
        <begin position="37"/>
        <end position="61"/>
    </location>
</feature>
<sequence>MDQHQPPYDRQPDEPPRFHPAEPSAYPPEPPQKQSGLGIASFVIAIVCLAASIGLMLLAAAGMEDLLNQTGPIDMEEAQSIAASGSVIVAGLLMLATLGLSLVGLVLGIVGLVMKHRRKAFAIIGVILNGLLLLGFGALLLFSFTVQAGM</sequence>
<evidence type="ECO:0000256" key="2">
    <source>
        <dbReference type="SAM" id="Phobius"/>
    </source>
</evidence>
<keyword evidence="2" id="KW-0812">Transmembrane</keyword>